<dbReference type="AlphaFoldDB" id="A0A850T2A1"/>
<keyword evidence="2" id="KW-1185">Reference proteome</keyword>
<dbReference type="InterPro" id="IPR027417">
    <property type="entry name" value="P-loop_NTPase"/>
</dbReference>
<evidence type="ECO:0000313" key="2">
    <source>
        <dbReference type="Proteomes" id="UP000553343"/>
    </source>
</evidence>
<proteinExistence type="predicted"/>
<reference evidence="1 2" key="1">
    <citation type="submission" date="2020-06" db="EMBL/GenBank/DDBJ databases">
        <title>High-quality draft genome of sulfate reducer Desulfobacter latus type strain AcrS2 isolated from marine sediment.</title>
        <authorList>
            <person name="Hoppe M."/>
            <person name="Larsen C.K."/>
            <person name="Marshall I.P.G."/>
            <person name="Schramm A."/>
            <person name="Marietou A.G."/>
        </authorList>
    </citation>
    <scope>NUCLEOTIDE SEQUENCE [LARGE SCALE GENOMIC DNA]</scope>
    <source>
        <strain evidence="1 2">AcRS2</strain>
    </source>
</reference>
<dbReference type="EMBL" id="JACADJ010000048">
    <property type="protein sequence ID" value="NWH05833.1"/>
    <property type="molecule type" value="Genomic_DNA"/>
</dbReference>
<dbReference type="RefSeq" id="WP_178367288.1">
    <property type="nucleotide sequence ID" value="NZ_JACADJ010000048.1"/>
</dbReference>
<dbReference type="Pfam" id="PF01202">
    <property type="entry name" value="SKI"/>
    <property type="match status" value="1"/>
</dbReference>
<dbReference type="SUPFAM" id="SSF52540">
    <property type="entry name" value="P-loop containing nucleoside triphosphate hydrolases"/>
    <property type="match status" value="1"/>
</dbReference>
<name>A0A850T2A1_9BACT</name>
<sequence length="43" mass="4734">MKVFLVGVGCVGKSTIGALLAKKLNYSFYDLDDEIESFFNTSI</sequence>
<evidence type="ECO:0000313" key="1">
    <source>
        <dbReference type="EMBL" id="NWH05833.1"/>
    </source>
</evidence>
<comment type="caution">
    <text evidence="1">The sequence shown here is derived from an EMBL/GenBank/DDBJ whole genome shotgun (WGS) entry which is preliminary data.</text>
</comment>
<accession>A0A850T2A1</accession>
<dbReference type="InterPro" id="IPR031322">
    <property type="entry name" value="Shikimate/glucono_kinase"/>
</dbReference>
<dbReference type="Gene3D" id="3.40.50.300">
    <property type="entry name" value="P-loop containing nucleotide triphosphate hydrolases"/>
    <property type="match status" value="1"/>
</dbReference>
<evidence type="ECO:0008006" key="3">
    <source>
        <dbReference type="Google" id="ProtNLM"/>
    </source>
</evidence>
<protein>
    <recommendedName>
        <fullName evidence="3">Shikimate kinase</fullName>
    </recommendedName>
</protein>
<gene>
    <name evidence="1" type="ORF">HXW94_12695</name>
</gene>
<organism evidence="1 2">
    <name type="scientific">Desulfobacter latus</name>
    <dbReference type="NCBI Taxonomy" id="2292"/>
    <lineage>
        <taxon>Bacteria</taxon>
        <taxon>Pseudomonadati</taxon>
        <taxon>Thermodesulfobacteriota</taxon>
        <taxon>Desulfobacteria</taxon>
        <taxon>Desulfobacterales</taxon>
        <taxon>Desulfobacteraceae</taxon>
        <taxon>Desulfobacter</taxon>
    </lineage>
</organism>
<dbReference type="PRINTS" id="PR01100">
    <property type="entry name" value="SHIKIMTKNASE"/>
</dbReference>
<dbReference type="Proteomes" id="UP000553343">
    <property type="component" value="Unassembled WGS sequence"/>
</dbReference>